<dbReference type="Gene3D" id="1.10.357.10">
    <property type="entry name" value="Tetracycline Repressor, domain 2"/>
    <property type="match status" value="1"/>
</dbReference>
<dbReference type="EMBL" id="RKLP01000014">
    <property type="protein sequence ID" value="RVW07220.1"/>
    <property type="molecule type" value="Genomic_DNA"/>
</dbReference>
<protein>
    <submittedName>
        <fullName evidence="3">TetR/AcrR family transcriptional regulator</fullName>
    </submittedName>
</protein>
<dbReference type="PANTHER" id="PTHR30055">
    <property type="entry name" value="HTH-TYPE TRANSCRIPTIONAL REGULATOR RUTR"/>
    <property type="match status" value="1"/>
</dbReference>
<evidence type="ECO:0000313" key="3">
    <source>
        <dbReference type="EMBL" id="RVW07220.1"/>
    </source>
</evidence>
<evidence type="ECO:0000259" key="2">
    <source>
        <dbReference type="Pfam" id="PF00440"/>
    </source>
</evidence>
<dbReference type="RefSeq" id="WP_127918520.1">
    <property type="nucleotide sequence ID" value="NZ_RKLP01000014.1"/>
</dbReference>
<dbReference type="Pfam" id="PF00440">
    <property type="entry name" value="TetR_N"/>
    <property type="match status" value="1"/>
</dbReference>
<name>A0A3S3BR32_9NOCA</name>
<accession>A0A3S3BR32</accession>
<dbReference type="GO" id="GO:0003700">
    <property type="term" value="F:DNA-binding transcription factor activity"/>
    <property type="evidence" value="ECO:0007669"/>
    <property type="project" value="TreeGrafter"/>
</dbReference>
<feature type="domain" description="HTH tetR-type" evidence="2">
    <location>
        <begin position="18"/>
        <end position="65"/>
    </location>
</feature>
<dbReference type="OrthoDB" id="2356263at2"/>
<keyword evidence="4" id="KW-1185">Reference proteome</keyword>
<dbReference type="SUPFAM" id="SSF46689">
    <property type="entry name" value="Homeodomain-like"/>
    <property type="match status" value="1"/>
</dbReference>
<proteinExistence type="predicted"/>
<reference evidence="3 4" key="1">
    <citation type="submission" date="2018-11" db="EMBL/GenBank/DDBJ databases">
        <title>Rhodococcus spongicola sp. nov. and Rhodococcus xishaensis sp. nov. from marine sponges.</title>
        <authorList>
            <person name="Li L."/>
            <person name="Lin H.W."/>
        </authorList>
    </citation>
    <scope>NUCLEOTIDE SEQUENCE [LARGE SCALE GENOMIC DNA]</scope>
    <source>
        <strain evidence="3 4">CCTCC AB2014297</strain>
    </source>
</reference>
<organism evidence="3 4">
    <name type="scientific">Prescottella agglutinans</name>
    <dbReference type="NCBI Taxonomy" id="1644129"/>
    <lineage>
        <taxon>Bacteria</taxon>
        <taxon>Bacillati</taxon>
        <taxon>Actinomycetota</taxon>
        <taxon>Actinomycetes</taxon>
        <taxon>Mycobacteriales</taxon>
        <taxon>Nocardiaceae</taxon>
        <taxon>Prescottella</taxon>
    </lineage>
</organism>
<evidence type="ECO:0000256" key="1">
    <source>
        <dbReference type="ARBA" id="ARBA00023125"/>
    </source>
</evidence>
<comment type="caution">
    <text evidence="3">The sequence shown here is derived from an EMBL/GenBank/DDBJ whole genome shotgun (WGS) entry which is preliminary data.</text>
</comment>
<dbReference type="InterPro" id="IPR001647">
    <property type="entry name" value="HTH_TetR"/>
</dbReference>
<dbReference type="GO" id="GO:0000976">
    <property type="term" value="F:transcription cis-regulatory region binding"/>
    <property type="evidence" value="ECO:0007669"/>
    <property type="project" value="TreeGrafter"/>
</dbReference>
<dbReference type="AlphaFoldDB" id="A0A3S3BR32"/>
<dbReference type="PANTHER" id="PTHR30055:SF235">
    <property type="entry name" value="TRANSCRIPTIONAL REGULATORY PROTEIN"/>
    <property type="match status" value="1"/>
</dbReference>
<dbReference type="Proteomes" id="UP000286208">
    <property type="component" value="Unassembled WGS sequence"/>
</dbReference>
<dbReference type="InterPro" id="IPR050109">
    <property type="entry name" value="HTH-type_TetR-like_transc_reg"/>
</dbReference>
<keyword evidence="1" id="KW-0238">DNA-binding</keyword>
<evidence type="ECO:0000313" key="4">
    <source>
        <dbReference type="Proteomes" id="UP000286208"/>
    </source>
</evidence>
<dbReference type="InterPro" id="IPR009057">
    <property type="entry name" value="Homeodomain-like_sf"/>
</dbReference>
<gene>
    <name evidence="3" type="ORF">EGT67_23525</name>
</gene>
<sequence length="208" mass="23016">MAATAPDIAALTDVQRKILLAAERLFAQRGVANVSLREIGAAAGQRNNSAVQYHFKTKQALILALYDFRLIPLNEHRLAMLAARSEHSPADLVEAYIRPLGSAVVEAEGANSYARFIHRYLGEGSGDFEPFHQRHNRGVKTITSELETRLDHLPESVRAERIRQMSQLVTAVLADVERRLEYRQMTRSAAIESVEGLISGTLAFLAAP</sequence>